<dbReference type="PROSITE" id="PS51471">
    <property type="entry name" value="FE2OG_OXY"/>
    <property type="match status" value="1"/>
</dbReference>
<dbReference type="GO" id="GO:0016491">
    <property type="term" value="F:oxidoreductase activity"/>
    <property type="evidence" value="ECO:0007669"/>
    <property type="project" value="UniProtKB-KW"/>
</dbReference>
<accession>A0AAV0I3D4</accession>
<dbReference type="InterPro" id="IPR050231">
    <property type="entry name" value="Iron_ascorbate_oxido_reductase"/>
</dbReference>
<evidence type="ECO:0000313" key="5">
    <source>
        <dbReference type="EMBL" id="CAI0391901.1"/>
    </source>
</evidence>
<evidence type="ECO:0000259" key="4">
    <source>
        <dbReference type="PROSITE" id="PS51471"/>
    </source>
</evidence>
<dbReference type="Pfam" id="PF14226">
    <property type="entry name" value="DIOX_N"/>
    <property type="match status" value="1"/>
</dbReference>
<keyword evidence="6" id="KW-1185">Reference proteome</keyword>
<dbReference type="InterPro" id="IPR027443">
    <property type="entry name" value="IPNS-like_sf"/>
</dbReference>
<evidence type="ECO:0000256" key="2">
    <source>
        <dbReference type="ARBA" id="ARBA00023004"/>
    </source>
</evidence>
<dbReference type="InterPro" id="IPR026992">
    <property type="entry name" value="DIOX_N"/>
</dbReference>
<dbReference type="Gene3D" id="2.60.120.330">
    <property type="entry name" value="B-lactam Antibiotic, Isopenicillin N Synthase, Chain"/>
    <property type="match status" value="1"/>
</dbReference>
<dbReference type="SUPFAM" id="SSF51197">
    <property type="entry name" value="Clavaminate synthase-like"/>
    <property type="match status" value="1"/>
</dbReference>
<organism evidence="5 6">
    <name type="scientific">Linum tenue</name>
    <dbReference type="NCBI Taxonomy" id="586396"/>
    <lineage>
        <taxon>Eukaryota</taxon>
        <taxon>Viridiplantae</taxon>
        <taxon>Streptophyta</taxon>
        <taxon>Embryophyta</taxon>
        <taxon>Tracheophyta</taxon>
        <taxon>Spermatophyta</taxon>
        <taxon>Magnoliopsida</taxon>
        <taxon>eudicotyledons</taxon>
        <taxon>Gunneridae</taxon>
        <taxon>Pentapetalae</taxon>
        <taxon>rosids</taxon>
        <taxon>fabids</taxon>
        <taxon>Malpighiales</taxon>
        <taxon>Linaceae</taxon>
        <taxon>Linum</taxon>
    </lineage>
</organism>
<comment type="similarity">
    <text evidence="3">Belongs to the iron/ascorbate-dependent oxidoreductase family.</text>
</comment>
<name>A0AAV0I3D4_9ROSI</name>
<comment type="caution">
    <text evidence="5">The sequence shown here is derived from an EMBL/GenBank/DDBJ whole genome shotgun (WGS) entry which is preliminary data.</text>
</comment>
<reference evidence="5" key="1">
    <citation type="submission" date="2022-08" db="EMBL/GenBank/DDBJ databases">
        <authorList>
            <person name="Gutierrez-Valencia J."/>
        </authorList>
    </citation>
    <scope>NUCLEOTIDE SEQUENCE</scope>
</reference>
<keyword evidence="3" id="KW-0560">Oxidoreductase</keyword>
<keyword evidence="1 3" id="KW-0479">Metal-binding</keyword>
<proteinExistence type="inferred from homology"/>
<evidence type="ECO:0000256" key="1">
    <source>
        <dbReference type="ARBA" id="ARBA00022723"/>
    </source>
</evidence>
<dbReference type="Pfam" id="PF03171">
    <property type="entry name" value="2OG-FeII_Oxy"/>
    <property type="match status" value="1"/>
</dbReference>
<evidence type="ECO:0000313" key="6">
    <source>
        <dbReference type="Proteomes" id="UP001154282"/>
    </source>
</evidence>
<dbReference type="AlphaFoldDB" id="A0AAV0I3D4"/>
<gene>
    <name evidence="5" type="ORF">LITE_LOCUS7314</name>
</gene>
<keyword evidence="2 3" id="KW-0408">Iron</keyword>
<evidence type="ECO:0000256" key="3">
    <source>
        <dbReference type="RuleBase" id="RU003682"/>
    </source>
</evidence>
<protein>
    <recommendedName>
        <fullName evidence="4">Fe2OG dioxygenase domain-containing protein</fullName>
    </recommendedName>
</protein>
<dbReference type="InterPro" id="IPR044861">
    <property type="entry name" value="IPNS-like_FE2OG_OXY"/>
</dbReference>
<dbReference type="EMBL" id="CAMGYJ010000003">
    <property type="protein sequence ID" value="CAI0391901.1"/>
    <property type="molecule type" value="Genomic_DNA"/>
</dbReference>
<feature type="domain" description="Fe2OG dioxygenase" evidence="4">
    <location>
        <begin position="163"/>
        <end position="268"/>
    </location>
</feature>
<dbReference type="Proteomes" id="UP001154282">
    <property type="component" value="Unassembled WGS sequence"/>
</dbReference>
<dbReference type="InterPro" id="IPR005123">
    <property type="entry name" value="Oxoglu/Fe-dep_dioxygenase_dom"/>
</dbReference>
<sequence length="319" mass="36389">MGSRDDNLPVIDFSTFDLKPGTPEWESTRSLVSKAAEEYGCFQAVVRKFPDGLQPAINRSLGEVFELPLEAKRRNVSEKPFHGYFASSNVNPRFESLGVDHPETFSRIEKLTSTLWPEGNTNFRSKTLHSFCDEISKLDRLVRSMILESIGVDKYLEQHISSTYYTFRMMRYESPETIDRTIRMKPHTDKNIVCIFHQNDIDGLEVQARDGGLWLPANFAPDSSFYVVIGESFRAWTNGRLHSPLHRVVMTGGDDHKARCSAGLFSVPRDGHIVKAPEELVDENRPLLFRPFDYAEYLKLRCADVDKAVVPSLKDYFGV</sequence>
<dbReference type="GO" id="GO:0046872">
    <property type="term" value="F:metal ion binding"/>
    <property type="evidence" value="ECO:0007669"/>
    <property type="project" value="UniProtKB-KW"/>
</dbReference>
<dbReference type="PANTHER" id="PTHR47990">
    <property type="entry name" value="2-OXOGLUTARATE (2OG) AND FE(II)-DEPENDENT OXYGENASE SUPERFAMILY PROTEIN-RELATED"/>
    <property type="match status" value="1"/>
</dbReference>